<dbReference type="Pfam" id="PF04107">
    <property type="entry name" value="GCS2"/>
    <property type="match status" value="1"/>
</dbReference>
<dbReference type="Proteomes" id="UP000195787">
    <property type="component" value="Unassembled WGS sequence"/>
</dbReference>
<protein>
    <submittedName>
        <fullName evidence="2">Uncharacterized protein</fullName>
    </submittedName>
</protein>
<comment type="catalytic activity">
    <reaction evidence="1">
        <text>L-cysteine + L-glutamate + ATP = gamma-L-glutamyl-L-cysteine + ADP + phosphate + H(+)</text>
        <dbReference type="Rhea" id="RHEA:13285"/>
        <dbReference type="ChEBI" id="CHEBI:15378"/>
        <dbReference type="ChEBI" id="CHEBI:29985"/>
        <dbReference type="ChEBI" id="CHEBI:30616"/>
        <dbReference type="ChEBI" id="CHEBI:35235"/>
        <dbReference type="ChEBI" id="CHEBI:43474"/>
        <dbReference type="ChEBI" id="CHEBI:58173"/>
        <dbReference type="ChEBI" id="CHEBI:456216"/>
        <dbReference type="EC" id="6.3.2.2"/>
    </reaction>
</comment>
<dbReference type="PANTHER" id="PTHR36510">
    <property type="entry name" value="GLUTAMATE--CYSTEINE LIGASE 2-RELATED"/>
    <property type="match status" value="1"/>
</dbReference>
<keyword evidence="3" id="KW-1185">Reference proteome</keyword>
<dbReference type="RefSeq" id="WP_234988390.1">
    <property type="nucleotide sequence ID" value="NZ_FUHU01000016.1"/>
</dbReference>
<dbReference type="Gene3D" id="3.30.590.20">
    <property type="match status" value="1"/>
</dbReference>
<evidence type="ECO:0000256" key="1">
    <source>
        <dbReference type="ARBA" id="ARBA00048819"/>
    </source>
</evidence>
<organism evidence="2 3">
    <name type="scientific">Agrococcus casei LMG 22410</name>
    <dbReference type="NCBI Taxonomy" id="1255656"/>
    <lineage>
        <taxon>Bacteria</taxon>
        <taxon>Bacillati</taxon>
        <taxon>Actinomycetota</taxon>
        <taxon>Actinomycetes</taxon>
        <taxon>Micrococcales</taxon>
        <taxon>Microbacteriaceae</taxon>
        <taxon>Agrococcus</taxon>
    </lineage>
</organism>
<dbReference type="GeneID" id="303174337"/>
<dbReference type="SUPFAM" id="SSF55931">
    <property type="entry name" value="Glutamine synthetase/guanido kinase"/>
    <property type="match status" value="1"/>
</dbReference>
<dbReference type="PANTHER" id="PTHR36510:SF1">
    <property type="entry name" value="GLUTAMATE--CYSTEINE LIGASE 2-RELATED"/>
    <property type="match status" value="1"/>
</dbReference>
<dbReference type="EMBL" id="FUHU01000016">
    <property type="protein sequence ID" value="SJM51191.1"/>
    <property type="molecule type" value="Genomic_DNA"/>
</dbReference>
<dbReference type="AlphaFoldDB" id="A0A1R4F5S0"/>
<reference evidence="2 3" key="1">
    <citation type="submission" date="2017-02" db="EMBL/GenBank/DDBJ databases">
        <authorList>
            <person name="Peterson S.W."/>
        </authorList>
    </citation>
    <scope>NUCLEOTIDE SEQUENCE [LARGE SCALE GENOMIC DNA]</scope>
    <source>
        <strain evidence="2 3">LMG 22410</strain>
    </source>
</reference>
<evidence type="ECO:0000313" key="3">
    <source>
        <dbReference type="Proteomes" id="UP000195787"/>
    </source>
</evidence>
<gene>
    <name evidence="2" type="ORF">CZ674_02685</name>
</gene>
<accession>A0A1R4F5S0</accession>
<evidence type="ECO:0000313" key="2">
    <source>
        <dbReference type="EMBL" id="SJM51191.1"/>
    </source>
</evidence>
<proteinExistence type="predicted"/>
<dbReference type="InterPro" id="IPR014746">
    <property type="entry name" value="Gln_synth/guanido_kin_cat_dom"/>
</dbReference>
<name>A0A1R4F5S0_9MICO</name>
<dbReference type="GO" id="GO:0016879">
    <property type="term" value="F:ligase activity, forming carbon-nitrogen bonds"/>
    <property type="evidence" value="ECO:0007669"/>
    <property type="project" value="TreeGrafter"/>
</dbReference>
<sequence>MPDTPPEFASADEYQHTIDQLVGSGVLMDKGVVTWVARLSERYPTVELRIADVQLEAEDAVAFAVFVRAIVDQCLVDVEQGVSRPNLTPGLVNGAIWIAARYGLSDQLVDPLLAERLPAFDAVARAVDYAARSLEQSGDRARVDEWIDRMRTGGTPAQRQVAQFDAGGITALLALYRDGTQKADGGDGEASADYA</sequence>
<dbReference type="InterPro" id="IPR050141">
    <property type="entry name" value="GCL_type2/YbdK_subfam"/>
</dbReference>
<dbReference type="InterPro" id="IPR006336">
    <property type="entry name" value="GCS2"/>
</dbReference>